<reference evidence="2 3" key="1">
    <citation type="submission" date="2020-06" db="EMBL/GenBank/DDBJ databases">
        <authorList>
            <person name="Duchaud E."/>
        </authorList>
    </citation>
    <scope>NUCLEOTIDE SEQUENCE [LARGE SCALE GENOMIC DNA]</scope>
    <source>
        <strain evidence="2">Alteromonas fortis</strain>
    </source>
</reference>
<feature type="chain" id="PRO_5029910497" description="Lipoprotein" evidence="1">
    <location>
        <begin position="25"/>
        <end position="162"/>
    </location>
</feature>
<protein>
    <recommendedName>
        <fullName evidence="4">Lipoprotein</fullName>
    </recommendedName>
</protein>
<evidence type="ECO:0000256" key="1">
    <source>
        <dbReference type="SAM" id="SignalP"/>
    </source>
</evidence>
<gene>
    <name evidence="2" type="ORF">ALFOR1_31157</name>
</gene>
<dbReference type="Proteomes" id="UP000509458">
    <property type="component" value="Chromosome"/>
</dbReference>
<sequence>MSRFLLLVLNILAFKAAACSFAPAFDDFVISENSSDEVTTPTFKVDSIHRGTDDGNHGSCSDAGFINLKLETLPSHEQGYIFKIVEGEFEDQLFYESPVVPSKFMENEKLFSFLWLDGSYEEQEPINILVQIIAVSRSGNKSEPQLLKITHPGIQKPWWKVW</sequence>
<dbReference type="EMBL" id="LR812090">
    <property type="protein sequence ID" value="CAB9494196.1"/>
    <property type="molecule type" value="Genomic_DNA"/>
</dbReference>
<name>A0A6T9Y3A0_ALTMA</name>
<organism evidence="2 3">
    <name type="scientific">Alteromonas macleodii</name>
    <name type="common">Pseudoalteromonas macleodii</name>
    <dbReference type="NCBI Taxonomy" id="28108"/>
    <lineage>
        <taxon>Bacteria</taxon>
        <taxon>Pseudomonadati</taxon>
        <taxon>Pseudomonadota</taxon>
        <taxon>Gammaproteobacteria</taxon>
        <taxon>Alteromonadales</taxon>
        <taxon>Alteromonadaceae</taxon>
        <taxon>Alteromonas/Salinimonas group</taxon>
        <taxon>Alteromonas</taxon>
    </lineage>
</organism>
<dbReference type="RefSeq" id="WP_179983597.1">
    <property type="nucleotide sequence ID" value="NZ_LR812090.1"/>
</dbReference>
<evidence type="ECO:0008006" key="4">
    <source>
        <dbReference type="Google" id="ProtNLM"/>
    </source>
</evidence>
<feature type="signal peptide" evidence="1">
    <location>
        <begin position="1"/>
        <end position="24"/>
    </location>
</feature>
<accession>A0A6T9Y3A0</accession>
<evidence type="ECO:0000313" key="3">
    <source>
        <dbReference type="Proteomes" id="UP000509458"/>
    </source>
</evidence>
<evidence type="ECO:0000313" key="2">
    <source>
        <dbReference type="EMBL" id="CAB9494196.1"/>
    </source>
</evidence>
<keyword evidence="1" id="KW-0732">Signal</keyword>
<dbReference type="AlphaFoldDB" id="A0A6T9Y3A0"/>
<proteinExistence type="predicted"/>